<keyword evidence="3" id="KW-1185">Reference proteome</keyword>
<gene>
    <name evidence="2" type="ORF">AmaxDRAFT_4353</name>
</gene>
<dbReference type="Pfam" id="PF13414">
    <property type="entry name" value="TPR_11"/>
    <property type="match status" value="1"/>
</dbReference>
<keyword evidence="1" id="KW-0802">TPR repeat</keyword>
<evidence type="ECO:0000313" key="2">
    <source>
        <dbReference type="EMBL" id="EDZ92862.1"/>
    </source>
</evidence>
<reference evidence="2 3" key="1">
    <citation type="journal article" date="2011" name="Appl. Environ. Microbiol.">
        <title>Contribution of a Sodium Ion Gradient to Energy Conservation during Fermentation in the Cyanobacterium Arthrospira (Spirulina) maxima CS-328.</title>
        <authorList>
            <person name="Carrieri D."/>
            <person name="Ananyev G."/>
            <person name="Lenz O."/>
            <person name="Bryant D.A."/>
            <person name="Dismukes G.C."/>
        </authorList>
    </citation>
    <scope>NUCLEOTIDE SEQUENCE [LARGE SCALE GENOMIC DNA]</scope>
    <source>
        <strain evidence="2 3">CS-328</strain>
    </source>
</reference>
<dbReference type="PROSITE" id="PS50005">
    <property type="entry name" value="TPR"/>
    <property type="match status" value="2"/>
</dbReference>
<protein>
    <submittedName>
        <fullName evidence="2">Tetratricopeptide TPR_2 repeat protein</fullName>
    </submittedName>
</protein>
<organism evidence="2 3">
    <name type="scientific">Limnospira maxima CS-328</name>
    <dbReference type="NCBI Taxonomy" id="513049"/>
    <lineage>
        <taxon>Bacteria</taxon>
        <taxon>Bacillati</taxon>
        <taxon>Cyanobacteriota</taxon>
        <taxon>Cyanophyceae</taxon>
        <taxon>Oscillatoriophycideae</taxon>
        <taxon>Oscillatoriales</taxon>
        <taxon>Sirenicapillariaceae</taxon>
        <taxon>Limnospira</taxon>
    </lineage>
</organism>
<evidence type="ECO:0000313" key="3">
    <source>
        <dbReference type="Proteomes" id="UP000004061"/>
    </source>
</evidence>
<dbReference type="InterPro" id="IPR019734">
    <property type="entry name" value="TPR_rpt"/>
</dbReference>
<comment type="caution">
    <text evidence="2">The sequence shown here is derived from an EMBL/GenBank/DDBJ whole genome shotgun (WGS) entry which is preliminary data.</text>
</comment>
<name>B5W6F4_LIMMA</name>
<evidence type="ECO:0000256" key="1">
    <source>
        <dbReference type="PROSITE-ProRule" id="PRU00339"/>
    </source>
</evidence>
<feature type="repeat" description="TPR" evidence="1">
    <location>
        <begin position="37"/>
        <end position="70"/>
    </location>
</feature>
<dbReference type="AlphaFoldDB" id="B5W6F4"/>
<sequence>MSAGELLKQANQLKRSGKLEEAIALYREALELNPNFAWTYYELGDALAKLGQIEEAMISYRHSFDLSPKSPIFQKALDQYSSFQIAYGKSDFTKTSKINGDIVSSQKHHAIISGTGRAGTTFLVQLLTYLGLDTGFEDTNSHVFKNCHAGMEKNIFSEDAPYIIKSPWLCDHIDEILESKKYVIDCAYIPIRDLFSASASRIYVHQNSGN</sequence>
<proteinExistence type="predicted"/>
<dbReference type="Proteomes" id="UP000004061">
    <property type="component" value="Unassembled WGS sequence"/>
</dbReference>
<accession>B5W6F4</accession>
<dbReference type="InterPro" id="IPR011990">
    <property type="entry name" value="TPR-like_helical_dom_sf"/>
</dbReference>
<dbReference type="SUPFAM" id="SSF48452">
    <property type="entry name" value="TPR-like"/>
    <property type="match status" value="1"/>
</dbReference>
<feature type="repeat" description="TPR" evidence="1">
    <location>
        <begin position="3"/>
        <end position="36"/>
    </location>
</feature>
<dbReference type="EMBL" id="ABYK01000043">
    <property type="protein sequence ID" value="EDZ92862.1"/>
    <property type="molecule type" value="Genomic_DNA"/>
</dbReference>
<dbReference type="Gene3D" id="1.25.40.10">
    <property type="entry name" value="Tetratricopeptide repeat domain"/>
    <property type="match status" value="1"/>
</dbReference>
<dbReference type="SMART" id="SM00028">
    <property type="entry name" value="TPR"/>
    <property type="match status" value="2"/>
</dbReference>